<feature type="compositionally biased region" description="Polar residues" evidence="1">
    <location>
        <begin position="73"/>
        <end position="83"/>
    </location>
</feature>
<gene>
    <name evidence="3" type="ORF">BJY24_004307</name>
</gene>
<keyword evidence="2" id="KW-1133">Transmembrane helix</keyword>
<feature type="region of interest" description="Disordered" evidence="1">
    <location>
        <begin position="63"/>
        <end position="83"/>
    </location>
</feature>
<name>A0A7W9PG06_9NOCA</name>
<keyword evidence="4" id="KW-1185">Reference proteome</keyword>
<feature type="transmembrane region" description="Helical" evidence="2">
    <location>
        <begin position="38"/>
        <end position="59"/>
    </location>
</feature>
<keyword evidence="2" id="KW-0472">Membrane</keyword>
<comment type="caution">
    <text evidence="3">The sequence shown here is derived from an EMBL/GenBank/DDBJ whole genome shotgun (WGS) entry which is preliminary data.</text>
</comment>
<evidence type="ECO:0000256" key="2">
    <source>
        <dbReference type="SAM" id="Phobius"/>
    </source>
</evidence>
<accession>A0A7W9PG06</accession>
<protein>
    <submittedName>
        <fullName evidence="3">Uncharacterized protein</fullName>
    </submittedName>
</protein>
<keyword evidence="2" id="KW-0812">Transmembrane</keyword>
<evidence type="ECO:0000313" key="3">
    <source>
        <dbReference type="EMBL" id="MBB5915395.1"/>
    </source>
</evidence>
<dbReference type="AlphaFoldDB" id="A0A7W9PG06"/>
<sequence>MSKRFAAVLIGAAGAVVVFGLVLGVATSAAATIGMPAFVAGIVSCALLGAGLGAVPHALAARSARARDDGSATTRPAESRWSS</sequence>
<dbReference type="RefSeq" id="WP_157185537.1">
    <property type="nucleotide sequence ID" value="NZ_JACHIT010000002.1"/>
</dbReference>
<dbReference type="Proteomes" id="UP000540412">
    <property type="component" value="Unassembled WGS sequence"/>
</dbReference>
<organism evidence="3 4">
    <name type="scientific">Nocardia transvalensis</name>
    <dbReference type="NCBI Taxonomy" id="37333"/>
    <lineage>
        <taxon>Bacteria</taxon>
        <taxon>Bacillati</taxon>
        <taxon>Actinomycetota</taxon>
        <taxon>Actinomycetes</taxon>
        <taxon>Mycobacteriales</taxon>
        <taxon>Nocardiaceae</taxon>
        <taxon>Nocardia</taxon>
    </lineage>
</organism>
<evidence type="ECO:0000313" key="4">
    <source>
        <dbReference type="Proteomes" id="UP000540412"/>
    </source>
</evidence>
<dbReference type="EMBL" id="JACHIT010000002">
    <property type="protein sequence ID" value="MBB5915395.1"/>
    <property type="molecule type" value="Genomic_DNA"/>
</dbReference>
<proteinExistence type="predicted"/>
<evidence type="ECO:0000256" key="1">
    <source>
        <dbReference type="SAM" id="MobiDB-lite"/>
    </source>
</evidence>
<reference evidence="3 4" key="1">
    <citation type="submission" date="2020-08" db="EMBL/GenBank/DDBJ databases">
        <title>Sequencing the genomes of 1000 actinobacteria strains.</title>
        <authorList>
            <person name="Klenk H.-P."/>
        </authorList>
    </citation>
    <scope>NUCLEOTIDE SEQUENCE [LARGE SCALE GENOMIC DNA]</scope>
    <source>
        <strain evidence="3 4">DSM 43582</strain>
    </source>
</reference>